<dbReference type="PANTHER" id="PTHR11702">
    <property type="entry name" value="DEVELOPMENTALLY REGULATED GTP-BINDING PROTEIN-RELATED"/>
    <property type="match status" value="1"/>
</dbReference>
<dbReference type="InterPro" id="IPR036726">
    <property type="entry name" value="GTP1_OBG_dom_sf"/>
</dbReference>
<dbReference type="GO" id="GO:0005739">
    <property type="term" value="C:mitochondrion"/>
    <property type="evidence" value="ECO:0007669"/>
    <property type="project" value="TreeGrafter"/>
</dbReference>
<dbReference type="Gene3D" id="2.70.210.12">
    <property type="entry name" value="GTP1/OBG domain"/>
    <property type="match status" value="1"/>
</dbReference>
<dbReference type="GO" id="GO:0042254">
    <property type="term" value="P:ribosome biogenesis"/>
    <property type="evidence" value="ECO:0007669"/>
    <property type="project" value="UniProtKB-UniRule"/>
</dbReference>
<dbReference type="PROSITE" id="PS51883">
    <property type="entry name" value="OBG"/>
    <property type="match status" value="1"/>
</dbReference>
<dbReference type="InterPro" id="IPR027409">
    <property type="entry name" value="GroEL-like_apical_dom_sf"/>
</dbReference>
<dbReference type="Pfam" id="PF01926">
    <property type="entry name" value="MMR_HSR1"/>
    <property type="match status" value="1"/>
</dbReference>
<keyword evidence="6" id="KW-1185">Reference proteome</keyword>
<evidence type="ECO:0000256" key="1">
    <source>
        <dbReference type="ARBA" id="ARBA00022741"/>
    </source>
</evidence>
<dbReference type="InterPro" id="IPR031167">
    <property type="entry name" value="G_OBG"/>
</dbReference>
<dbReference type="GO" id="GO:0005525">
    <property type="term" value="F:GTP binding"/>
    <property type="evidence" value="ECO:0007669"/>
    <property type="project" value="UniProtKB-KW"/>
</dbReference>
<dbReference type="Gene3D" id="3.50.7.10">
    <property type="entry name" value="GroEL"/>
    <property type="match status" value="1"/>
</dbReference>
<dbReference type="EMBL" id="JH431989">
    <property type="status" value="NOT_ANNOTATED_CDS"/>
    <property type="molecule type" value="Genomic_DNA"/>
</dbReference>
<evidence type="ECO:0000259" key="4">
    <source>
        <dbReference type="PROSITE" id="PS51883"/>
    </source>
</evidence>
<dbReference type="HOGENOM" id="CLU_316016_0_0_1"/>
<dbReference type="GO" id="GO:0003924">
    <property type="term" value="F:GTPase activity"/>
    <property type="evidence" value="ECO:0007669"/>
    <property type="project" value="InterPro"/>
</dbReference>
<dbReference type="InterPro" id="IPR027417">
    <property type="entry name" value="P-loop_NTPase"/>
</dbReference>
<evidence type="ECO:0008006" key="7">
    <source>
        <dbReference type="Google" id="ProtNLM"/>
    </source>
</evidence>
<keyword evidence="2" id="KW-0342">GTP-binding</keyword>
<evidence type="ECO:0000313" key="5">
    <source>
        <dbReference type="EnsemblMetazoa" id="SMAR010670-PA"/>
    </source>
</evidence>
<organism evidence="5 6">
    <name type="scientific">Strigamia maritima</name>
    <name type="common">European centipede</name>
    <name type="synonym">Geophilus maritimus</name>
    <dbReference type="NCBI Taxonomy" id="126957"/>
    <lineage>
        <taxon>Eukaryota</taxon>
        <taxon>Metazoa</taxon>
        <taxon>Ecdysozoa</taxon>
        <taxon>Arthropoda</taxon>
        <taxon>Myriapoda</taxon>
        <taxon>Chilopoda</taxon>
        <taxon>Pleurostigmophora</taxon>
        <taxon>Geophilomorpha</taxon>
        <taxon>Linotaeniidae</taxon>
        <taxon>Strigamia</taxon>
    </lineage>
</organism>
<feature type="domain" description="OBG-type G" evidence="3">
    <location>
        <begin position="451"/>
        <end position="589"/>
    </location>
</feature>
<dbReference type="PANTHER" id="PTHR11702:SF43">
    <property type="entry name" value="GTP-BINDING PROTEIN 10"/>
    <property type="match status" value="1"/>
</dbReference>
<evidence type="ECO:0000259" key="3">
    <source>
        <dbReference type="PROSITE" id="PS51710"/>
    </source>
</evidence>
<evidence type="ECO:0000313" key="6">
    <source>
        <dbReference type="Proteomes" id="UP000014500"/>
    </source>
</evidence>
<dbReference type="PROSITE" id="PS51710">
    <property type="entry name" value="G_OBG"/>
    <property type="match status" value="2"/>
</dbReference>
<dbReference type="STRING" id="126957.T1JAB0"/>
<proteinExistence type="predicted"/>
<name>T1JAB0_STRMM</name>
<feature type="domain" description="Obg" evidence="4">
    <location>
        <begin position="578"/>
        <end position="713"/>
    </location>
</feature>
<dbReference type="Proteomes" id="UP000014500">
    <property type="component" value="Unassembled WGS sequence"/>
</dbReference>
<dbReference type="AlphaFoldDB" id="T1JAB0"/>
<dbReference type="SUPFAM" id="SSF82051">
    <property type="entry name" value="Obg GTP-binding protein N-terminal domain"/>
    <property type="match status" value="1"/>
</dbReference>
<dbReference type="Pfam" id="PF01018">
    <property type="entry name" value="GTP1_OBG"/>
    <property type="match status" value="1"/>
</dbReference>
<dbReference type="InterPro" id="IPR006169">
    <property type="entry name" value="GTP1_OBG_dom"/>
</dbReference>
<keyword evidence="1" id="KW-0547">Nucleotide-binding</keyword>
<dbReference type="eggNOG" id="KOG1489">
    <property type="taxonomic scope" value="Eukaryota"/>
</dbReference>
<accession>T1JAB0</accession>
<dbReference type="SUPFAM" id="SSF52540">
    <property type="entry name" value="P-loop containing nucleoside triphosphate hydrolases"/>
    <property type="match status" value="2"/>
</dbReference>
<dbReference type="InterPro" id="IPR045086">
    <property type="entry name" value="OBG_GTPase"/>
</dbReference>
<protein>
    <recommendedName>
        <fullName evidence="7">OBG-type G domain-containing protein</fullName>
    </recommendedName>
</protein>
<feature type="domain" description="OBG-type G" evidence="3">
    <location>
        <begin position="714"/>
        <end position="909"/>
    </location>
</feature>
<evidence type="ECO:0000256" key="2">
    <source>
        <dbReference type="ARBA" id="ARBA00023134"/>
    </source>
</evidence>
<reference evidence="6" key="1">
    <citation type="submission" date="2011-05" db="EMBL/GenBank/DDBJ databases">
        <authorList>
            <person name="Richards S.R."/>
            <person name="Qu J."/>
            <person name="Jiang H."/>
            <person name="Jhangiani S.N."/>
            <person name="Agravi P."/>
            <person name="Goodspeed R."/>
            <person name="Gross S."/>
            <person name="Mandapat C."/>
            <person name="Jackson L."/>
            <person name="Mathew T."/>
            <person name="Pu L."/>
            <person name="Thornton R."/>
            <person name="Saada N."/>
            <person name="Wilczek-Boney K.B."/>
            <person name="Lee S."/>
            <person name="Kovar C."/>
            <person name="Wu Y."/>
            <person name="Scherer S.E."/>
            <person name="Worley K.C."/>
            <person name="Muzny D.M."/>
            <person name="Gibbs R."/>
        </authorList>
    </citation>
    <scope>NUCLEOTIDE SEQUENCE</scope>
    <source>
        <strain evidence="6">Brora</strain>
    </source>
</reference>
<dbReference type="Gene3D" id="3.40.50.300">
    <property type="entry name" value="P-loop containing nucleotide triphosphate hydrolases"/>
    <property type="match status" value="2"/>
</dbReference>
<dbReference type="SUPFAM" id="SSF52029">
    <property type="entry name" value="GroEL apical domain-like"/>
    <property type="match status" value="1"/>
</dbReference>
<dbReference type="EnsemblMetazoa" id="SMAR010670-RA">
    <property type="protein sequence ID" value="SMAR010670-PA"/>
    <property type="gene ID" value="SMAR010670"/>
</dbReference>
<dbReference type="InterPro" id="IPR006073">
    <property type="entry name" value="GTP-bd"/>
</dbReference>
<reference evidence="5" key="2">
    <citation type="submission" date="2015-02" db="UniProtKB">
        <authorList>
            <consortium name="EnsemblMetazoa"/>
        </authorList>
    </citation>
    <scope>IDENTIFICATION</scope>
</reference>
<sequence length="924" mass="104259">MQRILATSRHFYAEDDTVMEQSTLDEMKKIVARVCHSEREGEMSSLLVTAWTNQVEQRNRHDFSLDASRIHILSLLGNPSSSRVISGIIVSTHHLNDIYFANTHKSWRGLMISGSIKHDYNHRGYNESIKSKLVFTLPAHTIQNKSTDWIDCVVQKLKAMQINLLLVQGSVDDKLLDECFSSKILVITNINEKLLRNLSVSLSISMENYILDCDESNVISDVSIERWTMDDIISRDNYILIKIPQQIQTLIICSNCTPLACAKEHCVRHLIHRLSASLTSAIDGNGKVEDECISWLRTKHKEPSLLIDAFQHFVTILRENCNLSDFRHDVVDAFRPKTEAWISALLVATTLVTTDAIVLVGDQNALWECIEHYGTSTNHKSTGIFDKMAADNSNIQRWYSKHYFYLLLQSRYRKSNFIDKLRIHVKGGIGGKGSQIDCRCWVCRLPLFNRDLPGLIEGAHYNVGMGHRFLKHVERTKLLLFVVDVNGFQLGNKYPFRSAFETIVLLNKELELYKEELLDKQAVLVINKMDTETADKNFDLLMNNDVYFHSEAKVIARVKMVLKTSILNAAFKYTEQGRRLIDKLRIHVKAGAGGMGNPRFEGVGGKGGDVYVVANHDQTLLNLSQEFPKQRFSASVGEDSKARYVMGAPGNDLKIKVPVGVQVLTDQGRLLGDLKKEDSSVLVAQGGGGGCAENQYSGQRGQAQTILLDLKLISDVGFVGFPLAGKSTIVRSIANQAKTDSKIRTSKTIESSIHTAEYSDYRKITLADIPSIVEGAHENSELGHNHLKHIERAKLLVFVVDIHGFQLSNCPFREAFETIIILNKQLELYNEELVKKPTILVVNKMDRKLSTVKLQILMDKLKHSPDALKELPQHLAPTNVIKFDAVISLSALNREEIDELKNRLRHFLDINAEIKELSQGLIRN</sequence>
<dbReference type="PRINTS" id="PR00326">
    <property type="entry name" value="GTP1OBG"/>
</dbReference>